<gene>
    <name evidence="1" type="ORF">Egran_04919</name>
</gene>
<dbReference type="AlphaFoldDB" id="A0A232LT59"/>
<protein>
    <submittedName>
        <fullName evidence="1">Uncharacterized protein</fullName>
    </submittedName>
</protein>
<dbReference type="Gene3D" id="3.40.50.450">
    <property type="match status" value="1"/>
</dbReference>
<organism evidence="1 2">
    <name type="scientific">Elaphomyces granulatus</name>
    <dbReference type="NCBI Taxonomy" id="519963"/>
    <lineage>
        <taxon>Eukaryota</taxon>
        <taxon>Fungi</taxon>
        <taxon>Dikarya</taxon>
        <taxon>Ascomycota</taxon>
        <taxon>Pezizomycotina</taxon>
        <taxon>Eurotiomycetes</taxon>
        <taxon>Eurotiomycetidae</taxon>
        <taxon>Eurotiales</taxon>
        <taxon>Elaphomycetaceae</taxon>
        <taxon>Elaphomyces</taxon>
    </lineage>
</organism>
<sequence>MPSESLLRMAKPPGGVNIQGVSVFLAGSIEQNNASKWQDELLCSYSPSSSVTVFNPRRDDWDSSWKSEMSFGPFRQQVNWELDYLDQADVIAVYFEPGTKSPISLLELGLYCSTGRMVVCCPHGFWRRGNVEIVCMRYNVPFFDTFDEFRQEVVRRLEDAMQRNLAKEGIPRDIERTFMGSEREVTEAG</sequence>
<evidence type="ECO:0000313" key="2">
    <source>
        <dbReference type="Proteomes" id="UP000243515"/>
    </source>
</evidence>
<reference evidence="1 2" key="1">
    <citation type="journal article" date="2015" name="Environ. Microbiol.">
        <title>Metagenome sequence of Elaphomyces granulatus from sporocarp tissue reveals Ascomycota ectomycorrhizal fingerprints of genome expansion and a Proteobacteria-rich microbiome.</title>
        <authorList>
            <person name="Quandt C.A."/>
            <person name="Kohler A."/>
            <person name="Hesse C.N."/>
            <person name="Sharpton T.J."/>
            <person name="Martin F."/>
            <person name="Spatafora J.W."/>
        </authorList>
    </citation>
    <scope>NUCLEOTIDE SEQUENCE [LARGE SCALE GENOMIC DNA]</scope>
    <source>
        <strain evidence="1 2">OSC145934</strain>
    </source>
</reference>
<dbReference type="Pfam" id="PF15891">
    <property type="entry name" value="Nuc_deoxyri_tr2"/>
    <property type="match status" value="1"/>
</dbReference>
<keyword evidence="2" id="KW-1185">Reference proteome</keyword>
<dbReference type="EMBL" id="NPHW01004931">
    <property type="protein sequence ID" value="OXV07316.1"/>
    <property type="molecule type" value="Genomic_DNA"/>
</dbReference>
<evidence type="ECO:0000313" key="1">
    <source>
        <dbReference type="EMBL" id="OXV07316.1"/>
    </source>
</evidence>
<name>A0A232LT59_9EURO</name>
<dbReference type="OrthoDB" id="2893324at2759"/>
<dbReference type="InterPro" id="IPR039470">
    <property type="entry name" value="Nuc_deoxyri_tr2"/>
</dbReference>
<proteinExistence type="predicted"/>
<comment type="caution">
    <text evidence="1">The sequence shown here is derived from an EMBL/GenBank/DDBJ whole genome shotgun (WGS) entry which is preliminary data.</text>
</comment>
<accession>A0A232LT59</accession>
<dbReference type="Proteomes" id="UP000243515">
    <property type="component" value="Unassembled WGS sequence"/>
</dbReference>